<dbReference type="CDD" id="cd02440">
    <property type="entry name" value="AdoMet_MTases"/>
    <property type="match status" value="1"/>
</dbReference>
<dbReference type="GO" id="GO:0008168">
    <property type="term" value="F:methyltransferase activity"/>
    <property type="evidence" value="ECO:0007669"/>
    <property type="project" value="UniProtKB-KW"/>
</dbReference>
<keyword evidence="4" id="KW-0949">S-adenosyl-L-methionine</keyword>
<comment type="similarity">
    <text evidence="1">Belongs to the CFA/CMAS family.</text>
</comment>
<dbReference type="Gene3D" id="3.40.50.150">
    <property type="entry name" value="Vaccinia Virus protein VP39"/>
    <property type="match status" value="1"/>
</dbReference>
<protein>
    <submittedName>
        <fullName evidence="7">Class I SAM-dependent methyltransferase</fullName>
    </submittedName>
</protein>
<dbReference type="SUPFAM" id="SSF53335">
    <property type="entry name" value="S-adenosyl-L-methionine-dependent methyltransferases"/>
    <property type="match status" value="1"/>
</dbReference>
<keyword evidence="3" id="KW-0808">Transferase</keyword>
<evidence type="ECO:0000313" key="7">
    <source>
        <dbReference type="EMBL" id="HDD52499.1"/>
    </source>
</evidence>
<keyword evidence="2 7" id="KW-0489">Methyltransferase</keyword>
<dbReference type="PIRSF" id="PIRSF003085">
    <property type="entry name" value="CMAS"/>
    <property type="match status" value="1"/>
</dbReference>
<evidence type="ECO:0000259" key="6">
    <source>
        <dbReference type="Pfam" id="PF25371"/>
    </source>
</evidence>
<dbReference type="PANTHER" id="PTHR43667:SF1">
    <property type="entry name" value="CYCLOPROPANE-FATTY-ACYL-PHOSPHOLIPID SYNTHASE"/>
    <property type="match status" value="1"/>
</dbReference>
<dbReference type="Pfam" id="PF25371">
    <property type="entry name" value="DUF7884"/>
    <property type="match status" value="1"/>
</dbReference>
<dbReference type="InterPro" id="IPR003333">
    <property type="entry name" value="CMAS"/>
</dbReference>
<dbReference type="GO" id="GO:0032259">
    <property type="term" value="P:methylation"/>
    <property type="evidence" value="ECO:0007669"/>
    <property type="project" value="UniProtKB-KW"/>
</dbReference>
<comment type="caution">
    <text evidence="7">The sequence shown here is derived from an EMBL/GenBank/DDBJ whole genome shotgun (WGS) entry which is preliminary data.</text>
</comment>
<dbReference type="PANTHER" id="PTHR43667">
    <property type="entry name" value="CYCLOPROPANE-FATTY-ACYL-PHOSPHOLIPID SYNTHASE"/>
    <property type="match status" value="1"/>
</dbReference>
<dbReference type="InterPro" id="IPR029063">
    <property type="entry name" value="SAM-dependent_MTases_sf"/>
</dbReference>
<evidence type="ECO:0000256" key="4">
    <source>
        <dbReference type="ARBA" id="ARBA00022691"/>
    </source>
</evidence>
<evidence type="ECO:0000256" key="1">
    <source>
        <dbReference type="ARBA" id="ARBA00010815"/>
    </source>
</evidence>
<gene>
    <name evidence="7" type="ORF">ENF32_00305</name>
</gene>
<dbReference type="EMBL" id="DQWS01000013">
    <property type="protein sequence ID" value="HDD52499.1"/>
    <property type="molecule type" value="Genomic_DNA"/>
</dbReference>
<name>A0A7C0YCF0_9BACT</name>
<dbReference type="GO" id="GO:0008610">
    <property type="term" value="P:lipid biosynthetic process"/>
    <property type="evidence" value="ECO:0007669"/>
    <property type="project" value="InterPro"/>
</dbReference>
<reference evidence="7" key="1">
    <citation type="journal article" date="2020" name="mSystems">
        <title>Genome- and Community-Level Interaction Insights into Carbon Utilization and Element Cycling Functions of Hydrothermarchaeota in Hydrothermal Sediment.</title>
        <authorList>
            <person name="Zhou Z."/>
            <person name="Liu Y."/>
            <person name="Xu W."/>
            <person name="Pan J."/>
            <person name="Luo Z.H."/>
            <person name="Li M."/>
        </authorList>
    </citation>
    <scope>NUCLEOTIDE SEQUENCE [LARGE SCALE GENOMIC DNA]</scope>
    <source>
        <strain evidence="7">HyVt-115</strain>
    </source>
</reference>
<accession>A0A7C0YCF0</accession>
<dbReference type="Proteomes" id="UP000885690">
    <property type="component" value="Unassembled WGS sequence"/>
</dbReference>
<evidence type="ECO:0000256" key="3">
    <source>
        <dbReference type="ARBA" id="ARBA00022679"/>
    </source>
</evidence>
<dbReference type="InterPro" id="IPR050723">
    <property type="entry name" value="CFA/CMAS"/>
</dbReference>
<dbReference type="InterPro" id="IPR057206">
    <property type="entry name" value="DUF7884"/>
</dbReference>
<feature type="domain" description="DUF7884" evidence="6">
    <location>
        <begin position="14"/>
        <end position="87"/>
    </location>
</feature>
<keyword evidence="5" id="KW-0443">Lipid metabolism</keyword>
<sequence>MMEDRMAKENLVLLEQVFSDYKPARFKFKLWNGEEWAPPGLEEERATVVINNPGIMAYILAFPTDLRLGEAYIYGDIDIEGDIYAVFPVEAYLRQTYHRLALNPFFWKRVLTLKKVVCDFERLQGRGKACLMGKLHTIERDRQAISYHYDLPPEFYALYLDPMMNYSCAYFRDPGENLATAQKNKLELICRKLRLKPGERVLDIGCGWGGFVIYAAKKYQVQVVGITLSEKQARYAQEWIKREGLQKLAEVRLQDYREIQEKESFDKLVSIGMFEHVGGPMLKTYFRQAWELLKPGGLFLNHGIAADWGPFRIRRWSFTEQYVFPDGQLLPISKTLTVAEKVGFEVRDVESLREHYALTLRHWVKNLEEHREEALKLVDEVTYRVWRLYMAGSSYGFATNRHSVFQALLVKNRDNGRNALPLTREDIYGGWKVLEP</sequence>
<evidence type="ECO:0000256" key="2">
    <source>
        <dbReference type="ARBA" id="ARBA00022603"/>
    </source>
</evidence>
<dbReference type="Pfam" id="PF02353">
    <property type="entry name" value="CMAS"/>
    <property type="match status" value="1"/>
</dbReference>
<dbReference type="AlphaFoldDB" id="A0A7C0YCF0"/>
<evidence type="ECO:0000256" key="5">
    <source>
        <dbReference type="ARBA" id="ARBA00023098"/>
    </source>
</evidence>
<proteinExistence type="inferred from homology"/>
<organism evidence="7">
    <name type="scientific">Thermosulfidibacter takaii</name>
    <dbReference type="NCBI Taxonomy" id="412593"/>
    <lineage>
        <taxon>Bacteria</taxon>
        <taxon>Pseudomonadati</taxon>
        <taxon>Thermosulfidibacterota</taxon>
        <taxon>Thermosulfidibacteria</taxon>
        <taxon>Thermosulfidibacterales</taxon>
        <taxon>Thermosulfidibacteraceae</taxon>
    </lineage>
</organism>